<feature type="non-terminal residue" evidence="9">
    <location>
        <position position="134"/>
    </location>
</feature>
<evidence type="ECO:0000313" key="10">
    <source>
        <dbReference type="Proteomes" id="UP001279410"/>
    </source>
</evidence>
<evidence type="ECO:0000256" key="2">
    <source>
        <dbReference type="ARBA" id="ARBA00004370"/>
    </source>
</evidence>
<dbReference type="Proteomes" id="UP001279410">
    <property type="component" value="Unassembled WGS sequence"/>
</dbReference>
<accession>A0AAD3NNB1</accession>
<evidence type="ECO:0000313" key="9">
    <source>
        <dbReference type="EMBL" id="GLD75069.1"/>
    </source>
</evidence>
<dbReference type="GO" id="GO:0005737">
    <property type="term" value="C:cytoplasm"/>
    <property type="evidence" value="ECO:0007669"/>
    <property type="project" value="UniProtKB-SubCell"/>
</dbReference>
<evidence type="ECO:0000256" key="5">
    <source>
        <dbReference type="ARBA" id="ARBA00023136"/>
    </source>
</evidence>
<proteinExistence type="predicted"/>
<comment type="caution">
    <text evidence="9">The sequence shown here is derived from an EMBL/GenBank/DDBJ whole genome shotgun (WGS) entry which is preliminary data.</text>
</comment>
<dbReference type="GO" id="GO:1901739">
    <property type="term" value="P:regulation of myoblast fusion"/>
    <property type="evidence" value="ECO:0007669"/>
    <property type="project" value="TreeGrafter"/>
</dbReference>
<gene>
    <name evidence="9" type="ORF">AKAME5_002640200</name>
</gene>
<dbReference type="SUPFAM" id="SSF50729">
    <property type="entry name" value="PH domain-like"/>
    <property type="match status" value="1"/>
</dbReference>
<sequence length="134" mass="15297">MLVLTASEVRIEGVMSSQVKELGRADEVLDLSDYERLRGSPQEQESQQKEPQQKFRLQRCNTPVNTVPNLVFLAVSPEEKESWINALNAAMTRAKNRILDEVTVEDSQLSHLTRDRVKIPHNRRLPTRGHLLAV</sequence>
<keyword evidence="5" id="KW-0472">Membrane</keyword>
<comment type="subcellular location">
    <subcellularLocation>
        <location evidence="3">Cytoplasm</location>
    </subcellularLocation>
    <subcellularLocation>
        <location evidence="2">Membrane</location>
    </subcellularLocation>
    <subcellularLocation>
        <location evidence="1">Nucleus</location>
    </subcellularLocation>
</comment>
<keyword evidence="10" id="KW-1185">Reference proteome</keyword>
<evidence type="ECO:0000256" key="1">
    <source>
        <dbReference type="ARBA" id="ARBA00004123"/>
    </source>
</evidence>
<dbReference type="InterPro" id="IPR043448">
    <property type="entry name" value="PKHO1/2"/>
</dbReference>
<evidence type="ECO:0000256" key="7">
    <source>
        <dbReference type="SAM" id="MobiDB-lite"/>
    </source>
</evidence>
<evidence type="ECO:0000256" key="6">
    <source>
        <dbReference type="ARBA" id="ARBA00023242"/>
    </source>
</evidence>
<organism evidence="9 10">
    <name type="scientific">Lates japonicus</name>
    <name type="common">Japanese lates</name>
    <dbReference type="NCBI Taxonomy" id="270547"/>
    <lineage>
        <taxon>Eukaryota</taxon>
        <taxon>Metazoa</taxon>
        <taxon>Chordata</taxon>
        <taxon>Craniata</taxon>
        <taxon>Vertebrata</taxon>
        <taxon>Euteleostomi</taxon>
        <taxon>Actinopterygii</taxon>
        <taxon>Neopterygii</taxon>
        <taxon>Teleostei</taxon>
        <taxon>Neoteleostei</taxon>
        <taxon>Acanthomorphata</taxon>
        <taxon>Carangaria</taxon>
        <taxon>Carangaria incertae sedis</taxon>
        <taxon>Centropomidae</taxon>
        <taxon>Lates</taxon>
    </lineage>
</organism>
<dbReference type="PANTHER" id="PTHR15871:SF1">
    <property type="entry name" value="PLECKSTRIN HOMOLOGY DOMAIN-CONTAINING FAMILY O MEMBER 1"/>
    <property type="match status" value="1"/>
</dbReference>
<dbReference type="InterPro" id="IPR011993">
    <property type="entry name" value="PH-like_dom_sf"/>
</dbReference>
<keyword evidence="4" id="KW-0963">Cytoplasm</keyword>
<dbReference type="Gene3D" id="2.30.29.30">
    <property type="entry name" value="Pleckstrin-homology domain (PH domain)/Phosphotyrosine-binding domain (PTB)"/>
    <property type="match status" value="1"/>
</dbReference>
<feature type="region of interest" description="Disordered" evidence="7">
    <location>
        <begin position="33"/>
        <end position="56"/>
    </location>
</feature>
<evidence type="ECO:0000259" key="8">
    <source>
        <dbReference type="PROSITE" id="PS50003"/>
    </source>
</evidence>
<reference evidence="9" key="1">
    <citation type="submission" date="2022-08" db="EMBL/GenBank/DDBJ databases">
        <title>Genome sequencing of akame (Lates japonicus).</title>
        <authorList>
            <person name="Hashiguchi Y."/>
            <person name="Takahashi H."/>
        </authorList>
    </citation>
    <scope>NUCLEOTIDE SEQUENCE</scope>
    <source>
        <strain evidence="9">Kochi</strain>
    </source>
</reference>
<evidence type="ECO:0000256" key="4">
    <source>
        <dbReference type="ARBA" id="ARBA00022490"/>
    </source>
</evidence>
<dbReference type="GO" id="GO:0036195">
    <property type="term" value="C:muscle cell projection membrane"/>
    <property type="evidence" value="ECO:0007669"/>
    <property type="project" value="TreeGrafter"/>
</dbReference>
<dbReference type="PROSITE" id="PS50003">
    <property type="entry name" value="PH_DOMAIN"/>
    <property type="match status" value="1"/>
</dbReference>
<dbReference type="EMBL" id="BRZM01002681">
    <property type="protein sequence ID" value="GLD75069.1"/>
    <property type="molecule type" value="Genomic_DNA"/>
</dbReference>
<dbReference type="AlphaFoldDB" id="A0AAD3NNB1"/>
<evidence type="ECO:0000256" key="3">
    <source>
        <dbReference type="ARBA" id="ARBA00004496"/>
    </source>
</evidence>
<dbReference type="GO" id="GO:0005634">
    <property type="term" value="C:nucleus"/>
    <property type="evidence" value="ECO:0007669"/>
    <property type="project" value="UniProtKB-SubCell"/>
</dbReference>
<dbReference type="InterPro" id="IPR001849">
    <property type="entry name" value="PH_domain"/>
</dbReference>
<dbReference type="GO" id="GO:0032587">
    <property type="term" value="C:ruffle membrane"/>
    <property type="evidence" value="ECO:0007669"/>
    <property type="project" value="TreeGrafter"/>
</dbReference>
<protein>
    <submittedName>
        <fullName evidence="9">Pleckstrin homology domain-containing family O member 1-like protein</fullName>
    </submittedName>
</protein>
<name>A0AAD3NNB1_LATJO</name>
<feature type="domain" description="PH" evidence="8">
    <location>
        <begin position="1"/>
        <end position="92"/>
    </location>
</feature>
<keyword evidence="6" id="KW-0539">Nucleus</keyword>
<dbReference type="PANTHER" id="PTHR15871">
    <property type="entry name" value="PH DOMAIN-CONTAINING PROTEIN"/>
    <property type="match status" value="1"/>
</dbReference>